<dbReference type="Pfam" id="PF00271">
    <property type="entry name" value="Helicase_C"/>
    <property type="match status" value="1"/>
</dbReference>
<evidence type="ECO:0000256" key="8">
    <source>
        <dbReference type="ARBA" id="ARBA00034617"/>
    </source>
</evidence>
<dbReference type="EC" id="5.6.2.4" evidence="9"/>
<dbReference type="GO" id="GO:0005634">
    <property type="term" value="C:nucleus"/>
    <property type="evidence" value="ECO:0007669"/>
    <property type="project" value="TreeGrafter"/>
</dbReference>
<accession>A0A0X3PCR6</accession>
<dbReference type="EMBL" id="GEEE01015508">
    <property type="protein sequence ID" value="JAP47717.1"/>
    <property type="molecule type" value="Transcribed_RNA"/>
</dbReference>
<evidence type="ECO:0000256" key="5">
    <source>
        <dbReference type="ARBA" id="ARBA00022806"/>
    </source>
</evidence>
<dbReference type="SMART" id="SM00490">
    <property type="entry name" value="HELICc"/>
    <property type="match status" value="1"/>
</dbReference>
<organism evidence="13">
    <name type="scientific">Schistocephalus solidus</name>
    <name type="common">Tapeworm</name>
    <dbReference type="NCBI Taxonomy" id="70667"/>
    <lineage>
        <taxon>Eukaryota</taxon>
        <taxon>Metazoa</taxon>
        <taxon>Spiralia</taxon>
        <taxon>Lophotrochozoa</taxon>
        <taxon>Platyhelminthes</taxon>
        <taxon>Cestoda</taxon>
        <taxon>Eucestoda</taxon>
        <taxon>Diphyllobothriidea</taxon>
        <taxon>Diphyllobothriidae</taxon>
        <taxon>Schistocephalus</taxon>
    </lineage>
</organism>
<dbReference type="PANTHER" id="PTHR13710">
    <property type="entry name" value="DNA HELICASE RECQ FAMILY MEMBER"/>
    <property type="match status" value="1"/>
</dbReference>
<dbReference type="GO" id="GO:0016787">
    <property type="term" value="F:hydrolase activity"/>
    <property type="evidence" value="ECO:0007669"/>
    <property type="project" value="UniProtKB-KW"/>
</dbReference>
<evidence type="ECO:0000259" key="12">
    <source>
        <dbReference type="PROSITE" id="PS51194"/>
    </source>
</evidence>
<dbReference type="GO" id="GO:0000724">
    <property type="term" value="P:double-strand break repair via homologous recombination"/>
    <property type="evidence" value="ECO:0007669"/>
    <property type="project" value="TreeGrafter"/>
</dbReference>
<evidence type="ECO:0000256" key="2">
    <source>
        <dbReference type="ARBA" id="ARBA00005446"/>
    </source>
</evidence>
<evidence type="ECO:0000259" key="11">
    <source>
        <dbReference type="PROSITE" id="PS51192"/>
    </source>
</evidence>
<dbReference type="GO" id="GO:0043138">
    <property type="term" value="F:3'-5' DNA helicase activity"/>
    <property type="evidence" value="ECO:0007669"/>
    <property type="project" value="UniProtKB-EC"/>
</dbReference>
<dbReference type="PROSITE" id="PS51192">
    <property type="entry name" value="HELICASE_ATP_BIND_1"/>
    <property type="match status" value="1"/>
</dbReference>
<dbReference type="GO" id="GO:0009378">
    <property type="term" value="F:four-way junction helicase activity"/>
    <property type="evidence" value="ECO:0007669"/>
    <property type="project" value="TreeGrafter"/>
</dbReference>
<evidence type="ECO:0000256" key="7">
    <source>
        <dbReference type="ARBA" id="ARBA00023242"/>
    </source>
</evidence>
<dbReference type="SMART" id="SM00487">
    <property type="entry name" value="DEXDc"/>
    <property type="match status" value="1"/>
</dbReference>
<dbReference type="PANTHER" id="PTHR13710:SF152">
    <property type="entry name" value="ATP-DEPENDENT DNA HELICASE Q5"/>
    <property type="match status" value="1"/>
</dbReference>
<feature type="region of interest" description="Disordered" evidence="10">
    <location>
        <begin position="705"/>
        <end position="828"/>
    </location>
</feature>
<dbReference type="PROSITE" id="PS51194">
    <property type="entry name" value="HELICASE_CTER"/>
    <property type="match status" value="1"/>
</dbReference>
<dbReference type="Pfam" id="PF16124">
    <property type="entry name" value="RecQ_Zn_bind"/>
    <property type="match status" value="1"/>
</dbReference>
<evidence type="ECO:0000256" key="1">
    <source>
        <dbReference type="ARBA" id="ARBA00004123"/>
    </source>
</evidence>
<sequence length="1073" mass="118436">MGSKDHIKLVLEETFHHSCFKSQLQETAIRCILERKHNVFIAMPTGAGKSLCYQLPAVIRNGTSIVISPLLALIADQLAHLSSLKIPAATINSKLTAKERSDVIKRLLKRSDSLEHFVLPPLKLLYVTPEQCETESFRSLVRKMTERNLVDYLFVDEAHCVSEWGHDFRPAYLKIGEFRSSVLPSIPCVALTATANSRVKEDVIKCLILRPTNGDRKNLPSNLSFQEFTTGVFRMNLYYDVVFADLLQRPYDELASFIARCLSCTENPKSKLITTGCAIVYCRTREDCETVAFQLTSRGLRSSAYHAGLSKNERAKVQEDWSNGEFPIVAATISFGMGVDKSNVRCVVHWTVPKSLASYYQESGRAGRDGEASFCRIYYCKQERDTVAFLVGQQAEKACKKKKEHHERGVKDLALMINYVESVKCRHGQFAAYFGDAPPPCVDKCDCCADPNKASQQLAAYRHIIYNAMVGRNGSECDGEPLDTNLYRQAPRNPGEGWEDYKEDGVSMSERFEEEEKRQRANLISRELARRRQSQEAVAPKAIHEPSAFTPNSSPSPRIMLSAACFFFLQVSWMSAALNSPLIDPENRTVTGLTGKYRDQTLQLLIIAGCSKLEGVDSQEKPRIVDLVAKVEHKIFKTAKVAAIYRGHMARRIAQLRKVSSPAAVVETLSEWLGLKTSTKSQSPSVDVKPPTVVAPTHLAADYLPLPKSQPPLVGENHTSLRTSKDGQSLPCPYAPGKVEAPSPPSTPRRPFSPPTVSIAAPPIKKEETSTPTRLLFPKKEDLLSPTSPPLMGKLEPARRLQSSSAVPSDTTGSRPQMASPNGATSPSNVTYFWERPTVSAAATTHHPLLRKRPSVTELVPCDFVTKPVKRGKGKSGNLDRSSLSSHSCQRQQQPFDSAVSSAIHTQPPVSDCEGIRMVSTHFLVQDSSRSRAVLGAPQAPVHRRSVDSAKLCGFPAPARQLSEKNQALATPTSRSTSVAVAAKTRLKTNDVAKCVVPSLSRFYSSGSFIDKDAFKAVARELTRRILKSSLSIEEVQNSVGDITDCLIRQSKPVIGSVSDVTWPARLSRSKLK</sequence>
<dbReference type="GO" id="GO:0005694">
    <property type="term" value="C:chromosome"/>
    <property type="evidence" value="ECO:0007669"/>
    <property type="project" value="InterPro"/>
</dbReference>
<keyword evidence="4" id="KW-0378">Hydrolase</keyword>
<gene>
    <name evidence="13" type="ORF">TR123682</name>
</gene>
<name>A0A0X3PCR6_SCHSO</name>
<dbReference type="Pfam" id="PF00270">
    <property type="entry name" value="DEAD"/>
    <property type="match status" value="1"/>
</dbReference>
<evidence type="ECO:0000256" key="10">
    <source>
        <dbReference type="SAM" id="MobiDB-lite"/>
    </source>
</evidence>
<evidence type="ECO:0000256" key="3">
    <source>
        <dbReference type="ARBA" id="ARBA00022741"/>
    </source>
</evidence>
<dbReference type="Gene3D" id="3.40.50.300">
    <property type="entry name" value="P-loop containing nucleotide triphosphate hydrolases"/>
    <property type="match status" value="2"/>
</dbReference>
<feature type="compositionally biased region" description="Polar residues" evidence="10">
    <location>
        <begin position="879"/>
        <end position="894"/>
    </location>
</feature>
<evidence type="ECO:0000313" key="13">
    <source>
        <dbReference type="EMBL" id="JAP47717.1"/>
    </source>
</evidence>
<dbReference type="InterPro" id="IPR004589">
    <property type="entry name" value="DNA_helicase_ATP-dep_RecQ"/>
</dbReference>
<keyword evidence="6" id="KW-0067">ATP-binding</keyword>
<keyword evidence="7" id="KW-0539">Nucleus</keyword>
<dbReference type="InterPro" id="IPR001650">
    <property type="entry name" value="Helicase_C-like"/>
</dbReference>
<comment type="catalytic activity">
    <reaction evidence="8">
        <text>Couples ATP hydrolysis with the unwinding of duplex DNA by translocating in the 3'-5' direction.</text>
        <dbReference type="EC" id="5.6.2.4"/>
    </reaction>
</comment>
<keyword evidence="3" id="KW-0547">Nucleotide-binding</keyword>
<evidence type="ECO:0000256" key="4">
    <source>
        <dbReference type="ARBA" id="ARBA00022801"/>
    </source>
</evidence>
<dbReference type="NCBIfam" id="TIGR00614">
    <property type="entry name" value="recQ_fam"/>
    <property type="match status" value="1"/>
</dbReference>
<comment type="similarity">
    <text evidence="2">Belongs to the helicase family. RecQ subfamily.</text>
</comment>
<proteinExistence type="inferred from homology"/>
<keyword evidence="5" id="KW-0347">Helicase</keyword>
<dbReference type="InterPro" id="IPR027417">
    <property type="entry name" value="P-loop_NTPase"/>
</dbReference>
<dbReference type="CDD" id="cd18794">
    <property type="entry name" value="SF2_C_RecQ"/>
    <property type="match status" value="1"/>
</dbReference>
<protein>
    <recommendedName>
        <fullName evidence="9">DNA 3'-5' helicase</fullName>
        <ecNumber evidence="9">5.6.2.4</ecNumber>
    </recommendedName>
</protein>
<dbReference type="GO" id="GO:0005737">
    <property type="term" value="C:cytoplasm"/>
    <property type="evidence" value="ECO:0007669"/>
    <property type="project" value="TreeGrafter"/>
</dbReference>
<dbReference type="AlphaFoldDB" id="A0A0X3PCR6"/>
<dbReference type="InterPro" id="IPR011545">
    <property type="entry name" value="DEAD/DEAH_box_helicase_dom"/>
</dbReference>
<feature type="domain" description="Helicase ATP-binding" evidence="11">
    <location>
        <begin position="30"/>
        <end position="213"/>
    </location>
</feature>
<dbReference type="InterPro" id="IPR032284">
    <property type="entry name" value="RecQ_Zn-bd"/>
</dbReference>
<dbReference type="SUPFAM" id="SSF52540">
    <property type="entry name" value="P-loop containing nucleoside triphosphate hydrolases"/>
    <property type="match status" value="1"/>
</dbReference>
<comment type="subcellular location">
    <subcellularLocation>
        <location evidence="1">Nucleus</location>
    </subcellularLocation>
</comment>
<dbReference type="InterPro" id="IPR014001">
    <property type="entry name" value="Helicase_ATP-bd"/>
</dbReference>
<dbReference type="GO" id="GO:0003676">
    <property type="term" value="F:nucleic acid binding"/>
    <property type="evidence" value="ECO:0007669"/>
    <property type="project" value="InterPro"/>
</dbReference>
<feature type="compositionally biased region" description="Pro residues" evidence="10">
    <location>
        <begin position="742"/>
        <end position="754"/>
    </location>
</feature>
<feature type="compositionally biased region" description="Polar residues" evidence="10">
    <location>
        <begin position="801"/>
        <end position="828"/>
    </location>
</feature>
<dbReference type="GO" id="GO:0005524">
    <property type="term" value="F:ATP binding"/>
    <property type="evidence" value="ECO:0007669"/>
    <property type="project" value="UniProtKB-KW"/>
</dbReference>
<dbReference type="Pfam" id="PF08236">
    <property type="entry name" value="SRI"/>
    <property type="match status" value="1"/>
</dbReference>
<feature type="domain" description="Helicase C-terminal" evidence="12">
    <location>
        <begin position="267"/>
        <end position="414"/>
    </location>
</feature>
<evidence type="ECO:0000256" key="6">
    <source>
        <dbReference type="ARBA" id="ARBA00022840"/>
    </source>
</evidence>
<dbReference type="GO" id="GO:0006355">
    <property type="term" value="P:regulation of DNA-templated transcription"/>
    <property type="evidence" value="ECO:0007669"/>
    <property type="project" value="InterPro"/>
</dbReference>
<evidence type="ECO:0000256" key="9">
    <source>
        <dbReference type="ARBA" id="ARBA00034808"/>
    </source>
</evidence>
<dbReference type="InterPro" id="IPR013257">
    <property type="entry name" value="SRI"/>
</dbReference>
<feature type="region of interest" description="Disordered" evidence="10">
    <location>
        <begin position="869"/>
        <end position="894"/>
    </location>
</feature>
<reference evidence="13" key="1">
    <citation type="submission" date="2016-01" db="EMBL/GenBank/DDBJ databases">
        <title>Reference transcriptome for the parasite Schistocephalus solidus: insights into the molecular evolution of parasitism.</title>
        <authorList>
            <person name="Hebert F.O."/>
            <person name="Grambauer S."/>
            <person name="Barber I."/>
            <person name="Landry C.R."/>
            <person name="Aubin-Horth N."/>
        </authorList>
    </citation>
    <scope>NUCLEOTIDE SEQUENCE</scope>
</reference>